<dbReference type="EMBL" id="CP012154">
    <property type="protein sequence ID" value="AKS41492.1"/>
    <property type="molecule type" value="Genomic_DNA"/>
</dbReference>
<gene>
    <name evidence="1" type="ORF">WM2015_1118</name>
</gene>
<name>A0A0K0XV41_9GAMM</name>
<dbReference type="KEGG" id="wma:WM2015_1118"/>
<dbReference type="AlphaFoldDB" id="A0A0K0XV41"/>
<keyword evidence="2" id="KW-1185">Reference proteome</keyword>
<reference evidence="1 2" key="1">
    <citation type="submission" date="2015-07" db="EMBL/GenBank/DDBJ databases">
        <authorList>
            <person name="Noorani M."/>
        </authorList>
    </citation>
    <scope>NUCLEOTIDE SEQUENCE [LARGE SCALE GENOMIC DNA]</scope>
    <source>
        <strain evidence="1 2">KCTC 42284</strain>
    </source>
</reference>
<evidence type="ECO:0000313" key="2">
    <source>
        <dbReference type="Proteomes" id="UP000066624"/>
    </source>
</evidence>
<protein>
    <submittedName>
        <fullName evidence="1">Uncharacterized protein</fullName>
    </submittedName>
</protein>
<evidence type="ECO:0000313" key="1">
    <source>
        <dbReference type="EMBL" id="AKS41492.1"/>
    </source>
</evidence>
<organism evidence="1 2">
    <name type="scientific">Wenzhouxiangella marina</name>
    <dbReference type="NCBI Taxonomy" id="1579979"/>
    <lineage>
        <taxon>Bacteria</taxon>
        <taxon>Pseudomonadati</taxon>
        <taxon>Pseudomonadota</taxon>
        <taxon>Gammaproteobacteria</taxon>
        <taxon>Chromatiales</taxon>
        <taxon>Wenzhouxiangellaceae</taxon>
        <taxon>Wenzhouxiangella</taxon>
    </lineage>
</organism>
<dbReference type="RefSeq" id="WP_049725129.1">
    <property type="nucleotide sequence ID" value="NZ_CP012154.1"/>
</dbReference>
<sequence>MRTSRLKQFAWIALLSLLAGSAHAHNPLSHPEWCETGGRLVIVAEIDWTQTQLLEQEPICDAGGQTKSCGSQFDDDWTRGQRTAHHFCEQFAVRFANSRNPDHGTVVFIPSGPTSFLDRDGHHANYALSQGVVGSCVRCEPLPLALPKRR</sequence>
<proteinExistence type="predicted"/>
<accession>A0A0K0XV41</accession>
<dbReference type="OrthoDB" id="6264291at2"/>
<dbReference type="Proteomes" id="UP000066624">
    <property type="component" value="Chromosome"/>
</dbReference>